<dbReference type="RefSeq" id="WP_249305622.1">
    <property type="nucleotide sequence ID" value="NZ_JACRSW010000035.1"/>
</dbReference>
<dbReference type="EMBL" id="JACRSW010000035">
    <property type="protein sequence ID" value="MBC8558173.1"/>
    <property type="molecule type" value="Genomic_DNA"/>
</dbReference>
<comment type="caution">
    <text evidence="1">The sequence shown here is derived from an EMBL/GenBank/DDBJ whole genome shotgun (WGS) entry which is preliminary data.</text>
</comment>
<evidence type="ECO:0000313" key="1">
    <source>
        <dbReference type="EMBL" id="MBC8558173.1"/>
    </source>
</evidence>
<protein>
    <submittedName>
        <fullName evidence="1">Uncharacterized protein</fullName>
    </submittedName>
</protein>
<organism evidence="1 2">
    <name type="scientific">Jutongia hominis</name>
    <dbReference type="NCBI Taxonomy" id="2763664"/>
    <lineage>
        <taxon>Bacteria</taxon>
        <taxon>Bacillati</taxon>
        <taxon>Bacillota</taxon>
        <taxon>Clostridia</taxon>
        <taxon>Lachnospirales</taxon>
        <taxon>Lachnospiraceae</taxon>
        <taxon>Jutongia</taxon>
    </lineage>
</organism>
<dbReference type="Proteomes" id="UP000637513">
    <property type="component" value="Unassembled WGS sequence"/>
</dbReference>
<accession>A0ABR7MYA4</accession>
<evidence type="ECO:0000313" key="2">
    <source>
        <dbReference type="Proteomes" id="UP000637513"/>
    </source>
</evidence>
<proteinExistence type="predicted"/>
<name>A0ABR7MYA4_9FIRM</name>
<gene>
    <name evidence="1" type="ORF">H8700_10710</name>
</gene>
<sequence>MNDEIILTDKNNITSDGKKFPKNPRPEVVYGGIFPTKEMIIKKVKQWL</sequence>
<reference evidence="1 2" key="1">
    <citation type="submission" date="2020-08" db="EMBL/GenBank/DDBJ databases">
        <title>Genome public.</title>
        <authorList>
            <person name="Liu C."/>
            <person name="Sun Q."/>
        </authorList>
    </citation>
    <scope>NUCLEOTIDE SEQUENCE [LARGE SCALE GENOMIC DNA]</scope>
    <source>
        <strain evidence="1 2">BX3</strain>
    </source>
</reference>
<keyword evidence="2" id="KW-1185">Reference proteome</keyword>